<dbReference type="AlphaFoldDB" id="A0A1V9ZRL7"/>
<name>A0A1V9ZRL7_9STRA</name>
<evidence type="ECO:0008006" key="4">
    <source>
        <dbReference type="Google" id="ProtNLM"/>
    </source>
</evidence>
<gene>
    <name evidence="2" type="ORF">THRCLA_21670</name>
</gene>
<dbReference type="EMBL" id="JNBS01001692">
    <property type="protein sequence ID" value="OQS00643.1"/>
    <property type="molecule type" value="Genomic_DNA"/>
</dbReference>
<proteinExistence type="predicted"/>
<protein>
    <recommendedName>
        <fullName evidence="4">Secreted protein</fullName>
    </recommendedName>
</protein>
<evidence type="ECO:0000313" key="2">
    <source>
        <dbReference type="EMBL" id="OQS00643.1"/>
    </source>
</evidence>
<sequence length="64" mass="7012">MAVFLGAIGIRVLLHATFLKTVGFTSGVIHRPSVVRLENVFEMTSVQVGPIAIGMEHALQKYFL</sequence>
<comment type="caution">
    <text evidence="2">The sequence shown here is derived from an EMBL/GenBank/DDBJ whole genome shotgun (WGS) entry which is preliminary data.</text>
</comment>
<reference evidence="2 3" key="1">
    <citation type="journal article" date="2014" name="Genome Biol. Evol.">
        <title>The secreted proteins of Achlya hypogyna and Thraustotheca clavata identify the ancestral oomycete secretome and reveal gene acquisitions by horizontal gene transfer.</title>
        <authorList>
            <person name="Misner I."/>
            <person name="Blouin N."/>
            <person name="Leonard G."/>
            <person name="Richards T.A."/>
            <person name="Lane C.E."/>
        </authorList>
    </citation>
    <scope>NUCLEOTIDE SEQUENCE [LARGE SCALE GENOMIC DNA]</scope>
    <source>
        <strain evidence="2 3">ATCC 34112</strain>
    </source>
</reference>
<accession>A0A1V9ZRL7</accession>
<feature type="signal peptide" evidence="1">
    <location>
        <begin position="1"/>
        <end position="23"/>
    </location>
</feature>
<keyword evidence="3" id="KW-1185">Reference proteome</keyword>
<evidence type="ECO:0000313" key="3">
    <source>
        <dbReference type="Proteomes" id="UP000243217"/>
    </source>
</evidence>
<organism evidence="2 3">
    <name type="scientific">Thraustotheca clavata</name>
    <dbReference type="NCBI Taxonomy" id="74557"/>
    <lineage>
        <taxon>Eukaryota</taxon>
        <taxon>Sar</taxon>
        <taxon>Stramenopiles</taxon>
        <taxon>Oomycota</taxon>
        <taxon>Saprolegniomycetes</taxon>
        <taxon>Saprolegniales</taxon>
        <taxon>Achlyaceae</taxon>
        <taxon>Thraustotheca</taxon>
    </lineage>
</organism>
<evidence type="ECO:0000256" key="1">
    <source>
        <dbReference type="SAM" id="SignalP"/>
    </source>
</evidence>
<dbReference type="Proteomes" id="UP000243217">
    <property type="component" value="Unassembled WGS sequence"/>
</dbReference>
<keyword evidence="1" id="KW-0732">Signal</keyword>
<feature type="chain" id="PRO_5012303191" description="Secreted protein" evidence="1">
    <location>
        <begin position="24"/>
        <end position="64"/>
    </location>
</feature>